<keyword evidence="2 6" id="KW-0699">rRNA-binding</keyword>
<keyword evidence="4 6" id="KW-0689">Ribosomal protein</keyword>
<reference evidence="9" key="1">
    <citation type="submission" date="2015-10" db="EMBL/GenBank/DDBJ databases">
        <authorList>
            <person name="Luecker S."/>
            <person name="Luecker S."/>
        </authorList>
    </citation>
    <scope>NUCLEOTIDE SEQUENCE [LARGE SCALE GENOMIC DNA]</scope>
</reference>
<keyword evidence="9" id="KW-1185">Reference proteome</keyword>
<dbReference type="STRING" id="1742973.COMA2_100026"/>
<dbReference type="InterPro" id="IPR019984">
    <property type="entry name" value="Ribosomal_uS17_bact/chlr"/>
</dbReference>
<dbReference type="Proteomes" id="UP000198736">
    <property type="component" value="Unassembled WGS sequence"/>
</dbReference>
<dbReference type="EMBL" id="CZPZ01000002">
    <property type="protein sequence ID" value="CUS32251.1"/>
    <property type="molecule type" value="Genomic_DNA"/>
</dbReference>
<evidence type="ECO:0000256" key="2">
    <source>
        <dbReference type="ARBA" id="ARBA00022730"/>
    </source>
</evidence>
<dbReference type="PANTHER" id="PTHR10744">
    <property type="entry name" value="40S RIBOSOMAL PROTEIN S11 FAMILY MEMBER"/>
    <property type="match status" value="1"/>
</dbReference>
<evidence type="ECO:0000313" key="9">
    <source>
        <dbReference type="Proteomes" id="UP000198736"/>
    </source>
</evidence>
<comment type="subunit">
    <text evidence="6">Part of the 30S ribosomal subunit.</text>
</comment>
<dbReference type="PRINTS" id="PR00973">
    <property type="entry name" value="RIBOSOMALS17"/>
</dbReference>
<dbReference type="GO" id="GO:0003735">
    <property type="term" value="F:structural constituent of ribosome"/>
    <property type="evidence" value="ECO:0007669"/>
    <property type="project" value="UniProtKB-UniRule"/>
</dbReference>
<gene>
    <name evidence="6 8" type="primary">rpsQ</name>
    <name evidence="8" type="ORF">COMA2_100026</name>
</gene>
<dbReference type="GO" id="GO:0022627">
    <property type="term" value="C:cytosolic small ribosomal subunit"/>
    <property type="evidence" value="ECO:0007669"/>
    <property type="project" value="UniProtKB-UniRule"/>
</dbReference>
<evidence type="ECO:0000256" key="5">
    <source>
        <dbReference type="ARBA" id="ARBA00023274"/>
    </source>
</evidence>
<dbReference type="GO" id="GO:0019843">
    <property type="term" value="F:rRNA binding"/>
    <property type="evidence" value="ECO:0007669"/>
    <property type="project" value="UniProtKB-UniRule"/>
</dbReference>
<dbReference type="PROSITE" id="PS00056">
    <property type="entry name" value="RIBOSOMAL_S17"/>
    <property type="match status" value="1"/>
</dbReference>
<evidence type="ECO:0000313" key="8">
    <source>
        <dbReference type="EMBL" id="CUS32251.1"/>
    </source>
</evidence>
<organism evidence="8 9">
    <name type="scientific">Candidatus Nitrospira nitrificans</name>
    <dbReference type="NCBI Taxonomy" id="1742973"/>
    <lineage>
        <taxon>Bacteria</taxon>
        <taxon>Pseudomonadati</taxon>
        <taxon>Nitrospirota</taxon>
        <taxon>Nitrospiria</taxon>
        <taxon>Nitrospirales</taxon>
        <taxon>Nitrospiraceae</taxon>
        <taxon>Nitrospira</taxon>
    </lineage>
</organism>
<dbReference type="SUPFAM" id="SSF50249">
    <property type="entry name" value="Nucleic acid-binding proteins"/>
    <property type="match status" value="1"/>
</dbReference>
<evidence type="ECO:0000256" key="1">
    <source>
        <dbReference type="ARBA" id="ARBA00010254"/>
    </source>
</evidence>
<dbReference type="RefSeq" id="WP_090894251.1">
    <property type="nucleotide sequence ID" value="NZ_CZPZ01000002.1"/>
</dbReference>
<dbReference type="NCBIfam" id="TIGR03635">
    <property type="entry name" value="uS17_bact"/>
    <property type="match status" value="1"/>
</dbReference>
<dbReference type="InterPro" id="IPR012340">
    <property type="entry name" value="NA-bd_OB-fold"/>
</dbReference>
<evidence type="ECO:0000256" key="7">
    <source>
        <dbReference type="RuleBase" id="RU003872"/>
    </source>
</evidence>
<dbReference type="AlphaFoldDB" id="A0A0S4L8Q5"/>
<dbReference type="GO" id="GO:0006412">
    <property type="term" value="P:translation"/>
    <property type="evidence" value="ECO:0007669"/>
    <property type="project" value="UniProtKB-UniRule"/>
</dbReference>
<dbReference type="PANTHER" id="PTHR10744:SF1">
    <property type="entry name" value="SMALL RIBOSOMAL SUBUNIT PROTEIN US17M"/>
    <property type="match status" value="1"/>
</dbReference>
<keyword evidence="5 6" id="KW-0687">Ribonucleoprotein</keyword>
<dbReference type="HAMAP" id="MF_01345_B">
    <property type="entry name" value="Ribosomal_uS17_B"/>
    <property type="match status" value="1"/>
</dbReference>
<comment type="similarity">
    <text evidence="1 6 7">Belongs to the universal ribosomal protein uS17 family.</text>
</comment>
<evidence type="ECO:0000256" key="6">
    <source>
        <dbReference type="HAMAP-Rule" id="MF_01345"/>
    </source>
</evidence>
<name>A0A0S4L8Q5_9BACT</name>
<dbReference type="NCBIfam" id="NF004123">
    <property type="entry name" value="PRK05610.1"/>
    <property type="match status" value="1"/>
</dbReference>
<dbReference type="InterPro" id="IPR000266">
    <property type="entry name" value="Ribosomal_uS17"/>
</dbReference>
<protein>
    <recommendedName>
        <fullName evidence="6">Small ribosomal subunit protein uS17</fullName>
    </recommendedName>
</protein>
<keyword evidence="3 6" id="KW-0694">RNA-binding</keyword>
<dbReference type="InterPro" id="IPR019979">
    <property type="entry name" value="Ribosomal_uS17_CS"/>
</dbReference>
<proteinExistence type="inferred from homology"/>
<dbReference type="Gene3D" id="2.40.50.140">
    <property type="entry name" value="Nucleic acid-binding proteins"/>
    <property type="match status" value="1"/>
</dbReference>
<comment type="function">
    <text evidence="6">One of the primary rRNA binding proteins, it binds specifically to the 5'-end of 16S ribosomal RNA.</text>
</comment>
<evidence type="ECO:0000256" key="4">
    <source>
        <dbReference type="ARBA" id="ARBA00022980"/>
    </source>
</evidence>
<dbReference type="CDD" id="cd00364">
    <property type="entry name" value="Ribosomal_uS17"/>
    <property type="match status" value="1"/>
</dbReference>
<dbReference type="Pfam" id="PF00366">
    <property type="entry name" value="Ribosomal_S17"/>
    <property type="match status" value="1"/>
</dbReference>
<evidence type="ECO:0000256" key="3">
    <source>
        <dbReference type="ARBA" id="ARBA00022884"/>
    </source>
</evidence>
<accession>A0A0S4L8Q5</accession>
<dbReference type="OrthoDB" id="9811714at2"/>
<sequence>MAEVVKRRHWYGDVVSNKMQKTVVVVVSRSVIHPVYKKVLRRVTRLKAHDESGVCKIGDRVKLVQTRPLSKEKNWRVVQVMEKGQPEK</sequence>